<dbReference type="RefSeq" id="WP_284303762.1">
    <property type="nucleotide sequence ID" value="NZ_BSUO01000001.1"/>
</dbReference>
<comment type="caution">
    <text evidence="2">The sequence shown here is derived from an EMBL/GenBank/DDBJ whole genome shotgun (WGS) entry which is preliminary data.</text>
</comment>
<protein>
    <recommendedName>
        <fullName evidence="4">DUF3618 domain-containing protein</fullName>
    </recommendedName>
</protein>
<feature type="region of interest" description="Disordered" evidence="1">
    <location>
        <begin position="164"/>
        <end position="278"/>
    </location>
</feature>
<evidence type="ECO:0008006" key="4">
    <source>
        <dbReference type="Google" id="ProtNLM"/>
    </source>
</evidence>
<keyword evidence="3" id="KW-1185">Reference proteome</keyword>
<sequence length="278" mass="29436">MSNQQFDATTAGTQNPTKDVATDEAKKVAEAAQHGGQNVADTARTEASHLADEAKGQAQDLFHQVRTEAASQVSAQQQRLAGGLRSLSDELDKMANGADSGTASGLVSQAAGQVDQVAGWLDGRDPGDLLQEVRRYARRNPGTFLAGAALLGLIGGRLTRGLQSDARRGQSGGYDRTDRGYRPGPGTAYAQQDYAPQDHGQQGYPQQGYTQQGYVERGHATGAPATAAYGGVTSPDTGLFDQEAHPVPRAEENLQGRPGDPRTAEGRDRQWPEGDIPR</sequence>
<feature type="compositionally biased region" description="Low complexity" evidence="1">
    <location>
        <begin position="200"/>
        <end position="233"/>
    </location>
</feature>
<feature type="compositionally biased region" description="Basic and acidic residues" evidence="1">
    <location>
        <begin position="242"/>
        <end position="278"/>
    </location>
</feature>
<feature type="region of interest" description="Disordered" evidence="1">
    <location>
        <begin position="1"/>
        <end position="55"/>
    </location>
</feature>
<gene>
    <name evidence="2" type="ORF">GCM10025883_20210</name>
</gene>
<reference evidence="3" key="1">
    <citation type="journal article" date="2019" name="Int. J. Syst. Evol. Microbiol.">
        <title>The Global Catalogue of Microorganisms (GCM) 10K type strain sequencing project: providing services to taxonomists for standard genome sequencing and annotation.</title>
        <authorList>
            <consortium name="The Broad Institute Genomics Platform"/>
            <consortium name="The Broad Institute Genome Sequencing Center for Infectious Disease"/>
            <person name="Wu L."/>
            <person name="Ma J."/>
        </authorList>
    </citation>
    <scope>NUCLEOTIDE SEQUENCE [LARGE SCALE GENOMIC DNA]</scope>
    <source>
        <strain evidence="3">NBRC 113072</strain>
    </source>
</reference>
<feature type="compositionally biased region" description="Basic and acidic residues" evidence="1">
    <location>
        <begin position="43"/>
        <end position="55"/>
    </location>
</feature>
<feature type="compositionally biased region" description="Polar residues" evidence="1">
    <location>
        <begin position="1"/>
        <end position="17"/>
    </location>
</feature>
<evidence type="ECO:0000313" key="2">
    <source>
        <dbReference type="EMBL" id="GMA39976.1"/>
    </source>
</evidence>
<evidence type="ECO:0000256" key="1">
    <source>
        <dbReference type="SAM" id="MobiDB-lite"/>
    </source>
</evidence>
<evidence type="ECO:0000313" key="3">
    <source>
        <dbReference type="Proteomes" id="UP001157126"/>
    </source>
</evidence>
<dbReference type="EMBL" id="BSUO01000001">
    <property type="protein sequence ID" value="GMA39976.1"/>
    <property type="molecule type" value="Genomic_DNA"/>
</dbReference>
<dbReference type="Proteomes" id="UP001157126">
    <property type="component" value="Unassembled WGS sequence"/>
</dbReference>
<name>A0ABQ6ISE3_9MICO</name>
<proteinExistence type="predicted"/>
<accession>A0ABQ6ISE3</accession>
<feature type="compositionally biased region" description="Basic and acidic residues" evidence="1">
    <location>
        <begin position="20"/>
        <end position="29"/>
    </location>
</feature>
<organism evidence="2 3">
    <name type="scientific">Mobilicoccus caccae</name>
    <dbReference type="NCBI Taxonomy" id="1859295"/>
    <lineage>
        <taxon>Bacteria</taxon>
        <taxon>Bacillati</taxon>
        <taxon>Actinomycetota</taxon>
        <taxon>Actinomycetes</taxon>
        <taxon>Micrococcales</taxon>
        <taxon>Dermatophilaceae</taxon>
        <taxon>Mobilicoccus</taxon>
    </lineage>
</organism>